<dbReference type="GO" id="GO:0071008">
    <property type="term" value="C:U2-type post-mRNA release spliceosomal complex"/>
    <property type="evidence" value="ECO:0007669"/>
    <property type="project" value="TreeGrafter"/>
</dbReference>
<evidence type="ECO:0000313" key="2">
    <source>
        <dbReference type="Proteomes" id="UP000673691"/>
    </source>
</evidence>
<dbReference type="Proteomes" id="UP000673691">
    <property type="component" value="Unassembled WGS sequence"/>
</dbReference>
<organism evidence="1 2">
    <name type="scientific">Olpidium bornovanus</name>
    <dbReference type="NCBI Taxonomy" id="278681"/>
    <lineage>
        <taxon>Eukaryota</taxon>
        <taxon>Fungi</taxon>
        <taxon>Fungi incertae sedis</taxon>
        <taxon>Olpidiomycota</taxon>
        <taxon>Olpidiomycotina</taxon>
        <taxon>Olpidiomycetes</taxon>
        <taxon>Olpidiales</taxon>
        <taxon>Olpidiaceae</taxon>
        <taxon>Olpidium</taxon>
    </lineage>
</organism>
<comment type="caution">
    <text evidence="1">The sequence shown here is derived from an EMBL/GenBank/DDBJ whole genome shotgun (WGS) entry which is preliminary data.</text>
</comment>
<evidence type="ECO:0000313" key="1">
    <source>
        <dbReference type="EMBL" id="KAG5463128.1"/>
    </source>
</evidence>
<dbReference type="PANTHER" id="PTHR23329">
    <property type="entry name" value="TUFTELIN-INTERACTING PROTEIN 11-RELATED"/>
    <property type="match status" value="1"/>
</dbReference>
<dbReference type="PANTHER" id="PTHR23329:SF1">
    <property type="entry name" value="TUFTELIN-INTERACTING PROTEIN 11"/>
    <property type="match status" value="1"/>
</dbReference>
<dbReference type="InterPro" id="IPR045211">
    <property type="entry name" value="TFP11/STIP/Ntr1"/>
</dbReference>
<dbReference type="EMBL" id="JAEFCI010001100">
    <property type="protein sequence ID" value="KAG5463128.1"/>
    <property type="molecule type" value="Genomic_DNA"/>
</dbReference>
<protein>
    <submittedName>
        <fullName evidence="1">Uncharacterized protein</fullName>
    </submittedName>
</protein>
<dbReference type="OrthoDB" id="4822at2759"/>
<name>A0A8H8A1T2_9FUNG</name>
<keyword evidence="2" id="KW-1185">Reference proteome</keyword>
<accession>A0A8H8A1T2</accession>
<gene>
    <name evidence="1" type="ORF">BJ554DRAFT_1582</name>
</gene>
<dbReference type="AlphaFoldDB" id="A0A8H8A1T2"/>
<dbReference type="GO" id="GO:0000390">
    <property type="term" value="P:spliceosomal complex disassembly"/>
    <property type="evidence" value="ECO:0007669"/>
    <property type="project" value="InterPro"/>
</dbReference>
<sequence length="243" mass="26644">MARTGIPYKSDEQSCRQDCRAELKRAHAPAIPIAFNAVLPWHQLSSSASFSDLLVTEFFPKWLRALHAWLIAKPNYEEITEWYGAWKSLFPPELLEAPAVKGGFKRALDMCNQSRELGADLPHPDAAMGTAATGVPLAPSRSSVAAARVTFRDIVEEFAQENSQLFLPTTRVHPTSGKPLFRFGGRPPAGAGGLWVYLDDDVAFALVDCGDPDEDAVKAKWEPVGLEELLELAEEKAATAGRR</sequence>
<reference evidence="1 2" key="1">
    <citation type="journal article" name="Sci. Rep.">
        <title>Genome-scale phylogenetic analyses confirm Olpidium as the closest living zoosporic fungus to the non-flagellated, terrestrial fungi.</title>
        <authorList>
            <person name="Chang Y."/>
            <person name="Rochon D."/>
            <person name="Sekimoto S."/>
            <person name="Wang Y."/>
            <person name="Chovatia M."/>
            <person name="Sandor L."/>
            <person name="Salamov A."/>
            <person name="Grigoriev I.V."/>
            <person name="Stajich J.E."/>
            <person name="Spatafora J.W."/>
        </authorList>
    </citation>
    <scope>NUCLEOTIDE SEQUENCE [LARGE SCALE GENOMIC DNA]</scope>
    <source>
        <strain evidence="1">S191</strain>
    </source>
</reference>
<proteinExistence type="predicted"/>